<keyword evidence="3" id="KW-1185">Reference proteome</keyword>
<evidence type="ECO:0000313" key="3">
    <source>
        <dbReference type="Proteomes" id="UP000327044"/>
    </source>
</evidence>
<accession>A0A5N4AFF0</accession>
<evidence type="ECO:0000256" key="1">
    <source>
        <dbReference type="SAM" id="MobiDB-lite"/>
    </source>
</evidence>
<evidence type="ECO:0000313" key="2">
    <source>
        <dbReference type="EMBL" id="KAB0796060.1"/>
    </source>
</evidence>
<dbReference type="AlphaFoldDB" id="A0A5N4AFF0"/>
<proteinExistence type="predicted"/>
<comment type="caution">
    <text evidence="2">The sequence shown here is derived from an EMBL/GenBank/DDBJ whole genome shotgun (WGS) entry which is preliminary data.</text>
</comment>
<dbReference type="Proteomes" id="UP000327044">
    <property type="component" value="Unassembled WGS sequence"/>
</dbReference>
<sequence length="823" mass="92911">MTIMDDELMLVEEGGAIQLTEDVDSFLIASRSLEAFELGPLTVTIKASGVASPVLNVKMASQLPTYLNIDTSNASLFEFTLWGYDTAQLHCVLVLPNTLHDVLNDDGVFVRDYVCNLAVVKQQFLEAYIYPALQRMPFDSKTRLHFCAPLPLHESVSTKLFKEDYDVFLRNFREAFENDTSFKNTVSFFFYMAGHGKKASSHDVAEILTTYIRRQELVQLVQLHFAVNYTADATSGGPIVLNYNNAFIKKLKIAKYSQWGIRHSFAGGHVNEDDLPEELRRHRTSFVQFYDGAAHLSKPYHTVNYALYLFYNKFKGIAATDVFASKCERLPAAYAGHLNFLRHRHHTRFEVVTNYGRYNEAAEVLMEPYIFDAMRRLVTRHGLLIRYENEVLWASRLNRIRGILIKLAEFPPSFTFDELRLLAIRLTDLQFFMSGSTLKIGCGYGVLKKVLLGGTILKSVHGRDGRSIMTKAEFGDVRDINPFLYGDLPKLLSRMSHLICDIIEACEQRRMARDARRSSDDPAPSAAAGRIYAYLDALASYAYRTYGPGIKTTTATATPSFDRQYYDARIGASVIVAIINSATVEAALRAPTTATGQLIKAAVRVENADFNTPVFIEALATIRVFPLQLINGVDRNKRMWAIVETSSANVRNMQLANTYNEKSFIARPRRTYGQRRRSASTAIPATKKRKLFILARPSASSPRPPPHDIPSTSRRPDPSTSDDAGALSPLPPPSIAYDKPISRYSSEDERRIVRAALQMPEQITKGKIGWQKIQRHDPMLSRFSALGLRSVFIRLKTSKQLNIYCNSDIEKDILYRFAANLRK</sequence>
<gene>
    <name evidence="2" type="ORF">PPYR_10121</name>
</gene>
<organism evidence="2 3">
    <name type="scientific">Photinus pyralis</name>
    <name type="common">Common eastern firefly</name>
    <name type="synonym">Lampyris pyralis</name>
    <dbReference type="NCBI Taxonomy" id="7054"/>
    <lineage>
        <taxon>Eukaryota</taxon>
        <taxon>Metazoa</taxon>
        <taxon>Ecdysozoa</taxon>
        <taxon>Arthropoda</taxon>
        <taxon>Hexapoda</taxon>
        <taxon>Insecta</taxon>
        <taxon>Pterygota</taxon>
        <taxon>Neoptera</taxon>
        <taxon>Endopterygota</taxon>
        <taxon>Coleoptera</taxon>
        <taxon>Polyphaga</taxon>
        <taxon>Elateriformia</taxon>
        <taxon>Elateroidea</taxon>
        <taxon>Lampyridae</taxon>
        <taxon>Lampyrinae</taxon>
        <taxon>Photinus</taxon>
    </lineage>
</organism>
<protein>
    <submittedName>
        <fullName evidence="2">Uncharacterized protein</fullName>
    </submittedName>
</protein>
<dbReference type="EMBL" id="VVIM01000007">
    <property type="protein sequence ID" value="KAB0796060.1"/>
    <property type="molecule type" value="Genomic_DNA"/>
</dbReference>
<feature type="compositionally biased region" description="Low complexity" evidence="1">
    <location>
        <begin position="710"/>
        <end position="723"/>
    </location>
</feature>
<reference evidence="2 3" key="1">
    <citation type="journal article" date="2018" name="Elife">
        <title>Firefly genomes illuminate parallel origins of bioluminescence in beetles.</title>
        <authorList>
            <person name="Fallon T.R."/>
            <person name="Lower S.E."/>
            <person name="Chang C.H."/>
            <person name="Bessho-Uehara M."/>
            <person name="Martin G.J."/>
            <person name="Bewick A.J."/>
            <person name="Behringer M."/>
            <person name="Debat H.J."/>
            <person name="Wong I."/>
            <person name="Day J.C."/>
            <person name="Suvorov A."/>
            <person name="Silva C.J."/>
            <person name="Stanger-Hall K.F."/>
            <person name="Hall D.W."/>
            <person name="Schmitz R.J."/>
            <person name="Nelson D.R."/>
            <person name="Lewis S.M."/>
            <person name="Shigenobu S."/>
            <person name="Bybee S.M."/>
            <person name="Larracuente A.M."/>
            <person name="Oba Y."/>
            <person name="Weng J.K."/>
        </authorList>
    </citation>
    <scope>NUCLEOTIDE SEQUENCE [LARGE SCALE GENOMIC DNA]</scope>
    <source>
        <strain evidence="2">1611_PpyrPB1</strain>
        <tissue evidence="2">Whole body</tissue>
    </source>
</reference>
<dbReference type="InParanoid" id="A0A5N4AFF0"/>
<name>A0A5N4AFF0_PHOPY</name>
<feature type="region of interest" description="Disordered" evidence="1">
    <location>
        <begin position="694"/>
        <end position="741"/>
    </location>
</feature>